<dbReference type="CDD" id="cd02022">
    <property type="entry name" value="DPCK"/>
    <property type="match status" value="1"/>
</dbReference>
<dbReference type="InterPro" id="IPR027417">
    <property type="entry name" value="P-loop_NTPase"/>
</dbReference>
<evidence type="ECO:0000256" key="2">
    <source>
        <dbReference type="ARBA" id="ARBA00022741"/>
    </source>
</evidence>
<reference evidence="8" key="1">
    <citation type="journal article" date="2019" name="Int. J. Syst. Evol. Microbiol.">
        <title>The Global Catalogue of Microorganisms (GCM) 10K type strain sequencing project: providing services to taxonomists for standard genome sequencing and annotation.</title>
        <authorList>
            <consortium name="The Broad Institute Genomics Platform"/>
            <consortium name="The Broad Institute Genome Sequencing Center for Infectious Disease"/>
            <person name="Wu L."/>
            <person name="Ma J."/>
        </authorList>
    </citation>
    <scope>NUCLEOTIDE SEQUENCE [LARGE SCALE GENOMIC DNA]</scope>
    <source>
        <strain evidence="8">KCTC 52640</strain>
    </source>
</reference>
<comment type="catalytic activity">
    <reaction evidence="5">
        <text>3'-dephospho-CoA + ATP = ADP + CoA + H(+)</text>
        <dbReference type="Rhea" id="RHEA:18245"/>
        <dbReference type="ChEBI" id="CHEBI:15378"/>
        <dbReference type="ChEBI" id="CHEBI:30616"/>
        <dbReference type="ChEBI" id="CHEBI:57287"/>
        <dbReference type="ChEBI" id="CHEBI:57328"/>
        <dbReference type="ChEBI" id="CHEBI:456216"/>
        <dbReference type="EC" id="2.7.1.24"/>
    </reaction>
</comment>
<proteinExistence type="inferred from homology"/>
<evidence type="ECO:0000256" key="6">
    <source>
        <dbReference type="NCBIfam" id="TIGR00152"/>
    </source>
</evidence>
<keyword evidence="8" id="KW-1185">Reference proteome</keyword>
<dbReference type="EC" id="2.7.1.24" evidence="5 6"/>
<gene>
    <name evidence="5 7" type="primary">coaE</name>
    <name evidence="7" type="ORF">ACFOSU_00980</name>
</gene>
<dbReference type="Proteomes" id="UP001595462">
    <property type="component" value="Unassembled WGS sequence"/>
</dbReference>
<dbReference type="GO" id="GO:0004140">
    <property type="term" value="F:dephospho-CoA kinase activity"/>
    <property type="evidence" value="ECO:0007669"/>
    <property type="project" value="UniProtKB-EC"/>
</dbReference>
<dbReference type="RefSeq" id="WP_380685546.1">
    <property type="nucleotide sequence ID" value="NZ_JBHRSS010000001.1"/>
</dbReference>
<evidence type="ECO:0000256" key="4">
    <source>
        <dbReference type="ARBA" id="ARBA00022993"/>
    </source>
</evidence>
<comment type="similarity">
    <text evidence="1 5">Belongs to the CoaE family.</text>
</comment>
<keyword evidence="5 7" id="KW-0418">Kinase</keyword>
<evidence type="ECO:0000256" key="5">
    <source>
        <dbReference type="HAMAP-Rule" id="MF_00376"/>
    </source>
</evidence>
<comment type="caution">
    <text evidence="7">The sequence shown here is derived from an EMBL/GenBank/DDBJ whole genome shotgun (WGS) entry which is preliminary data.</text>
</comment>
<keyword evidence="2 5" id="KW-0547">Nucleotide-binding</keyword>
<keyword evidence="4 5" id="KW-0173">Coenzyme A biosynthesis</keyword>
<comment type="pathway">
    <text evidence="5">Cofactor biosynthesis; coenzyme A biosynthesis; CoA from (R)-pantothenate: step 5/5.</text>
</comment>
<organism evidence="7 8">
    <name type="scientific">Salinisphaera aquimarina</name>
    <dbReference type="NCBI Taxonomy" id="2094031"/>
    <lineage>
        <taxon>Bacteria</taxon>
        <taxon>Pseudomonadati</taxon>
        <taxon>Pseudomonadota</taxon>
        <taxon>Gammaproteobacteria</taxon>
        <taxon>Salinisphaerales</taxon>
        <taxon>Salinisphaeraceae</taxon>
        <taxon>Salinisphaera</taxon>
    </lineage>
</organism>
<evidence type="ECO:0000256" key="1">
    <source>
        <dbReference type="ARBA" id="ARBA00009018"/>
    </source>
</evidence>
<dbReference type="Pfam" id="PF01121">
    <property type="entry name" value="CoaE"/>
    <property type="match status" value="1"/>
</dbReference>
<dbReference type="EMBL" id="JBHRSS010000001">
    <property type="protein sequence ID" value="MFC3102460.1"/>
    <property type="molecule type" value="Genomic_DNA"/>
</dbReference>
<sequence>MSSTLAVGLTGGIASGKSAVASAFQRLGVTIIDADLVAREVVEPGQPALDEIAERFGADILDAEGRLKRRALREIVFSDDNARADLEAITHPRIREELARQRDAAQSDYCLLVVPLLVKSSMLDLVDRVLVVDAPESVQLERLISRDDIDESLARRMIAAQDSRAERLAMSDDVLVNTGPRKDIADLAAALHAGYLRLAQGELADLPPLHLPG</sequence>
<dbReference type="NCBIfam" id="TIGR00152">
    <property type="entry name" value="dephospho-CoA kinase"/>
    <property type="match status" value="1"/>
</dbReference>
<evidence type="ECO:0000313" key="7">
    <source>
        <dbReference type="EMBL" id="MFC3102460.1"/>
    </source>
</evidence>
<keyword evidence="5" id="KW-0963">Cytoplasm</keyword>
<protein>
    <recommendedName>
        <fullName evidence="5 6">Dephospho-CoA kinase</fullName>
        <ecNumber evidence="5 6">2.7.1.24</ecNumber>
    </recommendedName>
    <alternativeName>
        <fullName evidence="5">Dephosphocoenzyme A kinase</fullName>
    </alternativeName>
</protein>
<feature type="binding site" evidence="5">
    <location>
        <begin position="14"/>
        <end position="19"/>
    </location>
    <ligand>
        <name>ATP</name>
        <dbReference type="ChEBI" id="CHEBI:30616"/>
    </ligand>
</feature>
<evidence type="ECO:0000256" key="3">
    <source>
        <dbReference type="ARBA" id="ARBA00022840"/>
    </source>
</evidence>
<dbReference type="PANTHER" id="PTHR10695:SF46">
    <property type="entry name" value="BIFUNCTIONAL COENZYME A SYNTHASE-RELATED"/>
    <property type="match status" value="1"/>
</dbReference>
<comment type="function">
    <text evidence="5">Catalyzes the phosphorylation of the 3'-hydroxyl group of dephosphocoenzyme A to form coenzyme A.</text>
</comment>
<comment type="subcellular location">
    <subcellularLocation>
        <location evidence="5">Cytoplasm</location>
    </subcellularLocation>
</comment>
<evidence type="ECO:0000313" key="8">
    <source>
        <dbReference type="Proteomes" id="UP001595462"/>
    </source>
</evidence>
<dbReference type="PANTHER" id="PTHR10695">
    <property type="entry name" value="DEPHOSPHO-COA KINASE-RELATED"/>
    <property type="match status" value="1"/>
</dbReference>
<dbReference type="InterPro" id="IPR001977">
    <property type="entry name" value="Depp_CoAkinase"/>
</dbReference>
<dbReference type="HAMAP" id="MF_00376">
    <property type="entry name" value="Dephospho_CoA_kinase"/>
    <property type="match status" value="1"/>
</dbReference>
<dbReference type="PROSITE" id="PS51219">
    <property type="entry name" value="DPCK"/>
    <property type="match status" value="1"/>
</dbReference>
<dbReference type="Gene3D" id="3.40.50.300">
    <property type="entry name" value="P-loop containing nucleotide triphosphate hydrolases"/>
    <property type="match status" value="1"/>
</dbReference>
<accession>A0ABV7EKW4</accession>
<name>A0ABV7EKW4_9GAMM</name>
<keyword evidence="5 7" id="KW-0808">Transferase</keyword>
<keyword evidence="3 5" id="KW-0067">ATP-binding</keyword>
<dbReference type="SUPFAM" id="SSF52540">
    <property type="entry name" value="P-loop containing nucleoside triphosphate hydrolases"/>
    <property type="match status" value="1"/>
</dbReference>